<feature type="transmembrane region" description="Helical" evidence="1">
    <location>
        <begin position="134"/>
        <end position="153"/>
    </location>
</feature>
<keyword evidence="1" id="KW-1133">Transmembrane helix</keyword>
<dbReference type="InParanoid" id="G5EEB9"/>
<keyword evidence="3" id="KW-1185">Reference proteome</keyword>
<dbReference type="Bgee" id="WBGene00012893">
    <property type="expression patterns" value="Expressed in larva"/>
</dbReference>
<dbReference type="Proteomes" id="UP000001940">
    <property type="component" value="Chromosome IV"/>
</dbReference>
<name>G5EEB9_CAEEL</name>
<feature type="transmembrane region" description="Helical" evidence="1">
    <location>
        <begin position="206"/>
        <end position="235"/>
    </location>
</feature>
<evidence type="ECO:0000313" key="4">
    <source>
        <dbReference type="WormBase" id="Y45F10D.15"/>
    </source>
</evidence>
<dbReference type="RefSeq" id="NP_001023472.1">
    <property type="nucleotide sequence ID" value="NM_001028301.1"/>
</dbReference>
<feature type="transmembrane region" description="Helical" evidence="1">
    <location>
        <begin position="52"/>
        <end position="69"/>
    </location>
</feature>
<dbReference type="PaxDb" id="6239-Y45F10D.15"/>
<feature type="transmembrane region" description="Helical" evidence="1">
    <location>
        <begin position="247"/>
        <end position="271"/>
    </location>
</feature>
<dbReference type="HOGENOM" id="CLU_903807_0_0_1"/>
<dbReference type="AGR" id="WB:WBGene00012893"/>
<dbReference type="CTD" id="3565807"/>
<protein>
    <submittedName>
        <fullName evidence="2">Serpentine Receptor, class Z</fullName>
    </submittedName>
</protein>
<feature type="transmembrane region" description="Helical" evidence="1">
    <location>
        <begin position="23"/>
        <end position="40"/>
    </location>
</feature>
<sequence length="308" mass="36022">MMIDICVPFEDWEYNAVGHHRCYFVVAESILMIYLTVLYFRMRKIKTPTEMYIRNLLIIAWPLIPIRLFKTGFTFFFPLEASQSYLLCIFLRIETTLQYFFNLAHLLLVTYFARQVSKHRSVSFEVTTRMRRTLVAFNLFSFIISTLLVNLQVSSGIVKVFSCIYAIPTVIFLPVYVVIHFVANIKGSLKCFRRKKEGDENDFSYFYFYALQFFTSWAHVYQFCVVQTFLIPAIFPAFAGDYLITFRYVSGVLAVRFMVSIIFAAGPMILLPPVRRQIFRPILKLKQDRVAAVSEPRSADQIQVTFVN</sequence>
<keyword evidence="1" id="KW-0812">Transmembrane</keyword>
<feature type="transmembrane region" description="Helical" evidence="1">
    <location>
        <begin position="165"/>
        <end position="185"/>
    </location>
</feature>
<feature type="transmembrane region" description="Helical" evidence="1">
    <location>
        <begin position="89"/>
        <end position="113"/>
    </location>
</feature>
<dbReference type="GeneID" id="3565807"/>
<gene>
    <name evidence="2" type="ORF">CELE_Y45F10D.15</name>
    <name evidence="2 4" type="ORF">Y45F10D.15</name>
</gene>
<dbReference type="FunCoup" id="G5EEB9">
    <property type="interactions" value="121"/>
</dbReference>
<dbReference type="eggNOG" id="ENOG502TG10">
    <property type="taxonomic scope" value="Eukaryota"/>
</dbReference>
<evidence type="ECO:0000256" key="1">
    <source>
        <dbReference type="SAM" id="Phobius"/>
    </source>
</evidence>
<keyword evidence="2" id="KW-0675">Receptor</keyword>
<dbReference type="KEGG" id="cel:CELE_Y45F10D.15"/>
<dbReference type="EMBL" id="BX284604">
    <property type="protein sequence ID" value="CAE18000.1"/>
    <property type="molecule type" value="Genomic_DNA"/>
</dbReference>
<dbReference type="OrthoDB" id="5835254at2759"/>
<reference evidence="2 3" key="1">
    <citation type="journal article" date="1998" name="Science">
        <title>Genome sequence of the nematode C. elegans: a platform for investigating biology.</title>
        <authorList>
            <consortium name="The C. elegans sequencing consortium"/>
            <person name="Sulson J.E."/>
            <person name="Waterston R."/>
        </authorList>
    </citation>
    <scope>NUCLEOTIDE SEQUENCE [LARGE SCALE GENOMIC DNA]</scope>
    <source>
        <strain evidence="2 3">Bristol N2</strain>
    </source>
</reference>
<dbReference type="OMA" id="EMYIRNL"/>
<proteinExistence type="predicted"/>
<dbReference type="SMR" id="G5EEB9"/>
<dbReference type="WormBase" id="Y45F10D.15">
    <property type="protein sequence ID" value="CE35089"/>
    <property type="gene ID" value="WBGene00012893"/>
</dbReference>
<keyword evidence="1" id="KW-0472">Membrane</keyword>
<accession>G5EEB9</accession>
<evidence type="ECO:0000313" key="2">
    <source>
        <dbReference type="EMBL" id="CAE18000.1"/>
    </source>
</evidence>
<organism evidence="2 3">
    <name type="scientific">Caenorhabditis elegans</name>
    <dbReference type="NCBI Taxonomy" id="6239"/>
    <lineage>
        <taxon>Eukaryota</taxon>
        <taxon>Metazoa</taxon>
        <taxon>Ecdysozoa</taxon>
        <taxon>Nematoda</taxon>
        <taxon>Chromadorea</taxon>
        <taxon>Rhabditida</taxon>
        <taxon>Rhabditina</taxon>
        <taxon>Rhabditomorpha</taxon>
        <taxon>Rhabditoidea</taxon>
        <taxon>Rhabditidae</taxon>
        <taxon>Peloderinae</taxon>
        <taxon>Caenorhabditis</taxon>
    </lineage>
</organism>
<dbReference type="AlphaFoldDB" id="G5EEB9"/>
<evidence type="ECO:0000313" key="3">
    <source>
        <dbReference type="Proteomes" id="UP000001940"/>
    </source>
</evidence>